<evidence type="ECO:0000256" key="5">
    <source>
        <dbReference type="ARBA" id="ARBA00017565"/>
    </source>
</evidence>
<evidence type="ECO:0000256" key="7">
    <source>
        <dbReference type="ARBA" id="ARBA00022723"/>
    </source>
</evidence>
<dbReference type="Proteomes" id="UP000288212">
    <property type="component" value="Unassembled WGS sequence"/>
</dbReference>
<evidence type="ECO:0000256" key="11">
    <source>
        <dbReference type="ARBA" id="ARBA00029597"/>
    </source>
</evidence>
<evidence type="ECO:0000259" key="16">
    <source>
        <dbReference type="Pfam" id="PF00675"/>
    </source>
</evidence>
<keyword evidence="9" id="KW-0862">Zinc</keyword>
<accession>A0A432VZE8</accession>
<dbReference type="GO" id="GO:0006508">
    <property type="term" value="P:proteolysis"/>
    <property type="evidence" value="ECO:0007669"/>
    <property type="project" value="UniProtKB-KW"/>
</dbReference>
<evidence type="ECO:0000256" key="10">
    <source>
        <dbReference type="ARBA" id="ARBA00023049"/>
    </source>
</evidence>
<evidence type="ECO:0000256" key="8">
    <source>
        <dbReference type="ARBA" id="ARBA00022801"/>
    </source>
</evidence>
<evidence type="ECO:0000313" key="21">
    <source>
        <dbReference type="Proteomes" id="UP000288212"/>
    </source>
</evidence>
<dbReference type="RefSeq" id="WP_126791415.1">
    <property type="nucleotide sequence ID" value="NZ_PIPI01000001.1"/>
</dbReference>
<dbReference type="Pfam" id="PF00675">
    <property type="entry name" value="Peptidase_M16"/>
    <property type="match status" value="1"/>
</dbReference>
<organism evidence="20 21">
    <name type="scientific">Aliidiomarina haloalkalitolerans</name>
    <dbReference type="NCBI Taxonomy" id="859059"/>
    <lineage>
        <taxon>Bacteria</taxon>
        <taxon>Pseudomonadati</taxon>
        <taxon>Pseudomonadota</taxon>
        <taxon>Gammaproteobacteria</taxon>
        <taxon>Alteromonadales</taxon>
        <taxon>Idiomarinaceae</taxon>
        <taxon>Aliidiomarina</taxon>
    </lineage>
</organism>
<keyword evidence="21" id="KW-1185">Reference proteome</keyword>
<dbReference type="FunFam" id="3.30.830.10:FF:000005">
    <property type="entry name" value="nardilysin isoform X1"/>
    <property type="match status" value="1"/>
</dbReference>
<dbReference type="InterPro" id="IPR054734">
    <property type="entry name" value="PqqF-like_C_4"/>
</dbReference>
<comment type="caution">
    <text evidence="20">The sequence shown here is derived from an EMBL/GenBank/DDBJ whole genome shotgun (WGS) entry which is preliminary data.</text>
</comment>
<name>A0A432VZE8_9GAMM</name>
<dbReference type="OrthoDB" id="9811314at2"/>
<reference evidence="20 21" key="1">
    <citation type="journal article" date="2011" name="Front. Microbiol.">
        <title>Genomic signatures of strain selection and enhancement in Bacillus atrophaeus var. globigii, a historical biowarfare simulant.</title>
        <authorList>
            <person name="Gibbons H.S."/>
            <person name="Broomall S.M."/>
            <person name="McNew L.A."/>
            <person name="Daligault H."/>
            <person name="Chapman C."/>
            <person name="Bruce D."/>
            <person name="Karavis M."/>
            <person name="Krepps M."/>
            <person name="McGregor P.A."/>
            <person name="Hong C."/>
            <person name="Park K.H."/>
            <person name="Akmal A."/>
            <person name="Feldman A."/>
            <person name="Lin J.S."/>
            <person name="Chang W.E."/>
            <person name="Higgs B.W."/>
            <person name="Demirev P."/>
            <person name="Lindquist J."/>
            <person name="Liem A."/>
            <person name="Fochler E."/>
            <person name="Read T.D."/>
            <person name="Tapia R."/>
            <person name="Johnson S."/>
            <person name="Bishop-Lilly K.A."/>
            <person name="Detter C."/>
            <person name="Han C."/>
            <person name="Sozhamannan S."/>
            <person name="Rosenzweig C.N."/>
            <person name="Skowronski E.W."/>
        </authorList>
    </citation>
    <scope>NUCLEOTIDE SEQUENCE [LARGE SCALE GENOMIC DNA]</scope>
    <source>
        <strain evidence="20 21">AK5</strain>
    </source>
</reference>
<dbReference type="PANTHER" id="PTHR43690:SF18">
    <property type="entry name" value="INSULIN-DEGRADING ENZYME-RELATED"/>
    <property type="match status" value="1"/>
</dbReference>
<dbReference type="InterPro" id="IPR011765">
    <property type="entry name" value="Pept_M16_N"/>
</dbReference>
<feature type="domain" description="Coenzyme PQQ synthesis protein F-like C-terminal lobe" evidence="19">
    <location>
        <begin position="772"/>
        <end position="870"/>
    </location>
</feature>
<keyword evidence="7" id="KW-0479">Metal-binding</keyword>
<evidence type="ECO:0000256" key="1">
    <source>
        <dbReference type="ARBA" id="ARBA00001947"/>
    </source>
</evidence>
<keyword evidence="8" id="KW-0378">Hydrolase</keyword>
<dbReference type="Pfam" id="PF16187">
    <property type="entry name" value="Peptidase_M16_M"/>
    <property type="match status" value="1"/>
</dbReference>
<evidence type="ECO:0000259" key="18">
    <source>
        <dbReference type="Pfam" id="PF16187"/>
    </source>
</evidence>
<dbReference type="Gene3D" id="3.30.830.10">
    <property type="entry name" value="Metalloenzyme, LuxS/M16 peptidase-like"/>
    <property type="match status" value="4"/>
</dbReference>
<evidence type="ECO:0000256" key="6">
    <source>
        <dbReference type="ARBA" id="ARBA00022670"/>
    </source>
</evidence>
<keyword evidence="6" id="KW-0645">Protease</keyword>
<comment type="function">
    <text evidence="2">Endopeptidase that degrades small peptides of less than 7 kDa, such as glucagon and insulin.</text>
</comment>
<protein>
    <recommendedName>
        <fullName evidence="5">Protease 3</fullName>
        <ecNumber evidence="4">3.4.24.55</ecNumber>
    </recommendedName>
    <alternativeName>
        <fullName evidence="13">Pitrilysin</fullName>
    </alternativeName>
    <alternativeName>
        <fullName evidence="12">Protease III</fullName>
    </alternativeName>
    <alternativeName>
        <fullName evidence="11">Protease pi</fullName>
    </alternativeName>
</protein>
<feature type="region of interest" description="Disordered" evidence="15">
    <location>
        <begin position="492"/>
        <end position="517"/>
    </location>
</feature>
<dbReference type="InterPro" id="IPR007863">
    <property type="entry name" value="Peptidase_M16_C"/>
</dbReference>
<evidence type="ECO:0000256" key="3">
    <source>
        <dbReference type="ARBA" id="ARBA00007261"/>
    </source>
</evidence>
<evidence type="ECO:0000256" key="13">
    <source>
        <dbReference type="ARBA" id="ARBA00033450"/>
    </source>
</evidence>
<dbReference type="GO" id="GO:0004222">
    <property type="term" value="F:metalloendopeptidase activity"/>
    <property type="evidence" value="ECO:0007669"/>
    <property type="project" value="UniProtKB-EC"/>
</dbReference>
<evidence type="ECO:0000259" key="17">
    <source>
        <dbReference type="Pfam" id="PF05193"/>
    </source>
</evidence>
<evidence type="ECO:0000256" key="15">
    <source>
        <dbReference type="SAM" id="MobiDB-lite"/>
    </source>
</evidence>
<dbReference type="GO" id="GO:0005737">
    <property type="term" value="C:cytoplasm"/>
    <property type="evidence" value="ECO:0007669"/>
    <property type="project" value="UniProtKB-ARBA"/>
</dbReference>
<dbReference type="SUPFAM" id="SSF63411">
    <property type="entry name" value="LuxS/MPP-like metallohydrolase"/>
    <property type="match status" value="4"/>
</dbReference>
<comment type="similarity">
    <text evidence="3 14">Belongs to the peptidase M16 family.</text>
</comment>
<evidence type="ECO:0000256" key="12">
    <source>
        <dbReference type="ARBA" id="ARBA00031184"/>
    </source>
</evidence>
<feature type="domain" description="Peptidase M16 middle/third" evidence="18">
    <location>
        <begin position="374"/>
        <end position="670"/>
    </location>
</feature>
<dbReference type="GO" id="GO:0046872">
    <property type="term" value="F:metal ion binding"/>
    <property type="evidence" value="ECO:0007669"/>
    <property type="project" value="UniProtKB-KW"/>
</dbReference>
<dbReference type="EC" id="3.4.24.55" evidence="4"/>
<evidence type="ECO:0000256" key="14">
    <source>
        <dbReference type="RuleBase" id="RU004447"/>
    </source>
</evidence>
<dbReference type="FunFam" id="3.30.830.10:FF:000012">
    <property type="entry name" value="Protease 3"/>
    <property type="match status" value="1"/>
</dbReference>
<dbReference type="EMBL" id="PIPI01000001">
    <property type="protein sequence ID" value="RUO22036.1"/>
    <property type="molecule type" value="Genomic_DNA"/>
</dbReference>
<evidence type="ECO:0000313" key="20">
    <source>
        <dbReference type="EMBL" id="RUO22036.1"/>
    </source>
</evidence>
<sequence>MHCAQNAFTPESSPHDSHEYQWLWLDNGLPVLLAHNPQLTQSAAAFAVNAGHFQDPQDAAGVAHFLEHMLFLGSRPFPEPEAFAKAIHAASGHYNAWTATEHTNYYLTVRPDRFEPILEHFCSLFTQPLLASEWVEKERQSIEAEYQLKRNDELRRLYEVHKITANPLHPFAKFSVGNATTLADLPDLPVRQRLFDYWQTYYTAANAALVLIGPQSIAELTALAQVFASLPRSRLPEPMPEQPIYLPEQLGCKIFVRPLKDASRLIVTFSFPEINSDYLHKTTSFIAHILGDEGRGSLCHLLRSKHWISELSAGGGMSGYNFKDFNLNMMLTDLGLEHIDDILQTCYHYIRVVAQQGLRDDIYAERQQMQALNYRFPESQRPIDLAAQLVINMLHYHPQHVISGDYRMDGLRHQFASRLLAEMTPERSRITVIHRSVETNQMGHYYGAEYTIQPLTPEQLEYFRQAPADASELQPPQPNPYIPQRIEPLPLDQQAATSASAGSDERNGYWPSLKSSSTSEKQTGVELWHLQDATFREPQAHIYLSLRLPMTTANARNNAISRIWCELALEELNERFYAAEVAGMHFNLYPQQSGVTLHLAGFSDRQSELFKALMQSLNAHRSTEQQFLTVRNQLAREWQAMNQNKPINHLFALLHHQLQYGAYTAQELAASIEDLDFELYCNLLPGMLRDAQATLLAHGDIDEKTAQELAHWVETTLPIVAEPRLQVQRTVKRLSSGVVSTKFSSQHSDHACALFVQGQTTEITEKASFLILNQLLGPRFFNRLRTQEQLGYLVGSSYVPMHGLPGLLCYVQSPHSSPAVLNEAMEAFLADFNQVLEQLSEDEFTSAQHSVIRQMQEAAPSLRVRAQRYWGAIINNNANFGLANDICHTVEVLTLPQIQAFFQRRFLSERCAMTLQSCSHTE</sequence>
<dbReference type="AlphaFoldDB" id="A0A432VZE8"/>
<evidence type="ECO:0000256" key="2">
    <source>
        <dbReference type="ARBA" id="ARBA00002184"/>
    </source>
</evidence>
<proteinExistence type="inferred from homology"/>
<dbReference type="PANTHER" id="PTHR43690">
    <property type="entry name" value="NARDILYSIN"/>
    <property type="match status" value="1"/>
</dbReference>
<gene>
    <name evidence="20" type="ORF">CWE06_04175</name>
</gene>
<feature type="domain" description="Peptidase M16 C-terminal" evidence="17">
    <location>
        <begin position="191"/>
        <end position="365"/>
    </location>
</feature>
<feature type="domain" description="Peptidase M16 N-terminal" evidence="16">
    <location>
        <begin position="31"/>
        <end position="148"/>
    </location>
</feature>
<evidence type="ECO:0000259" key="19">
    <source>
        <dbReference type="Pfam" id="PF22456"/>
    </source>
</evidence>
<dbReference type="InterPro" id="IPR050626">
    <property type="entry name" value="Peptidase_M16"/>
</dbReference>
<evidence type="ECO:0000256" key="4">
    <source>
        <dbReference type="ARBA" id="ARBA00012449"/>
    </source>
</evidence>
<dbReference type="InterPro" id="IPR032632">
    <property type="entry name" value="Peptidase_M16_M"/>
</dbReference>
<dbReference type="InterPro" id="IPR001431">
    <property type="entry name" value="Pept_M16_Zn_BS"/>
</dbReference>
<keyword evidence="10" id="KW-0482">Metalloprotease</keyword>
<dbReference type="Pfam" id="PF22456">
    <property type="entry name" value="PqqF-like_C_4"/>
    <property type="match status" value="1"/>
</dbReference>
<dbReference type="PROSITE" id="PS00143">
    <property type="entry name" value="INSULINASE"/>
    <property type="match status" value="1"/>
</dbReference>
<dbReference type="Pfam" id="PF05193">
    <property type="entry name" value="Peptidase_M16_C"/>
    <property type="match status" value="1"/>
</dbReference>
<evidence type="ECO:0000256" key="9">
    <source>
        <dbReference type="ARBA" id="ARBA00022833"/>
    </source>
</evidence>
<dbReference type="InterPro" id="IPR011249">
    <property type="entry name" value="Metalloenz_LuxS/M16"/>
</dbReference>
<comment type="cofactor">
    <cofactor evidence="1">
        <name>Zn(2+)</name>
        <dbReference type="ChEBI" id="CHEBI:29105"/>
    </cofactor>
</comment>